<feature type="compositionally biased region" description="Polar residues" evidence="3">
    <location>
        <begin position="1202"/>
        <end position="1237"/>
    </location>
</feature>
<feature type="compositionally biased region" description="Low complexity" evidence="3">
    <location>
        <begin position="29"/>
        <end position="38"/>
    </location>
</feature>
<feature type="compositionally biased region" description="Low complexity" evidence="3">
    <location>
        <begin position="568"/>
        <end position="594"/>
    </location>
</feature>
<name>A0AAV9GLY7_9PEZI</name>
<dbReference type="InterPro" id="IPR000219">
    <property type="entry name" value="DH_dom"/>
</dbReference>
<dbReference type="EMBL" id="MU865938">
    <property type="protein sequence ID" value="KAK4449238.1"/>
    <property type="molecule type" value="Genomic_DNA"/>
</dbReference>
<dbReference type="PANTHER" id="PTHR22834">
    <property type="entry name" value="NUCLEAR FUSION PROTEIN FUS2"/>
    <property type="match status" value="1"/>
</dbReference>
<dbReference type="PROSITE" id="PS50010">
    <property type="entry name" value="DH_2"/>
    <property type="match status" value="1"/>
</dbReference>
<dbReference type="GO" id="GO:0031991">
    <property type="term" value="P:regulation of actomyosin contractile ring contraction"/>
    <property type="evidence" value="ECO:0007669"/>
    <property type="project" value="TreeGrafter"/>
</dbReference>
<dbReference type="Pfam" id="PF03114">
    <property type="entry name" value="BAR"/>
    <property type="match status" value="1"/>
</dbReference>
<feature type="region of interest" description="Disordered" evidence="3">
    <location>
        <begin position="1898"/>
        <end position="1922"/>
    </location>
</feature>
<feature type="compositionally biased region" description="Polar residues" evidence="3">
    <location>
        <begin position="302"/>
        <end position="332"/>
    </location>
</feature>
<feature type="region of interest" description="Disordered" evidence="3">
    <location>
        <begin position="367"/>
        <end position="633"/>
    </location>
</feature>
<sequence>MEDDHGDEAASRTGPFVDHRHAERPPFPQQQQQHQQHPNYSHDRDQLRYRQHLPQPQQLTYQTQPTSPDSGSSSSPSPFPPLTPGFDGRPSQIPIASYATANAQAYAANARIDDPLEPDEFYRSYRGVQPGDVIAPSIDLMATAPAVQSSASHQVTSLRSNGNGTTPKHPAVPAGRTPLRGGFRSVSNPVDDRQASVTRQQSAPGNGYNPAAGAFPPSVKDLKKKFDQTGSQSSSSARKNAARPTREVPSAGSNGRSAGLGGGPPSYGSLRVPSSRETGHETARASSVRGTQRPKFVPEDQASANQQSFASRISRPRNTVSPSSQASKSLTQLPPGVSSDLPASPPVPGRSSGLLFGEILPEYSDSATAGFGIEEPRQRRTSESSVQNVVRPHVRSLSDPDHEPEPPSPTDWYRAVAADQKAQEHHAPKLITGHSRAHSDLAGSKLNTSRANQRTQGAARQMRDDSSPTSPTSPTSRLPILMRKMNSSSGAPSPTSTRSNSPATSKQLTAGRSTKQHTTARAKTPTSRSATPARAKTPTPSHTPGSTRKPPPSNVATSSNGRLNAYVSTPTPKLSPSLRSSRPRQSVATATTAASRMRAGPRPPSPTRSAQRSTSKADESAARRRKISVGPIDFAQRRETIKLAYSKSIRDSQAREARQAAAERRKKELEVVARVKLEAEAATSGIAAAAAAAAAAAISVVPSPSSETGRTPELATPTERTATEVPLKITTNLPPSQHQAVPKASSHSDSPTLGIPGSFPTAGSPRLDEYDDVPLSAASEASATTMFDIDEQTEPARPEGVFEGTATIDQDLGISMPAHSQASISMEFPTRPAPPTLHKRASYQYPFDDEEDMEDDDDDDVSTKLSLGACSQESPQITPTRTEFELPPAASEPCEEEYEPQPYTYASQNYETTVTILGPESDFKPSYKDHLGDTTPAAELLQEHEPPVNEAPEIITSEILRSGNMAPANVRVDVSDLDRLEDFYTGPRLRDNIAALRDSTPASSDVDVPYDPPLSSADYQKAADTSHSLAVPALLSPANRLSQGSTWTDFSFGSDDRDAGPASSAAHSHDLEIPPERRSTFKLTPSTDDLSCHGSSVGDINQSPERSPLAKPSVSPSMLADSPRGKHRLPDLNAGDDFAIPFSSQPRRVPLLPNHEPPPPPIPENEYRLDSAIYEPDSRPNSYSYAQEEESASSAQPSVSSLTRNSTRKLTLESSKPPSIASSTHKAQPSESQSLLSDEQKRLRQRQLVIRELIDTEDVFVRDMSIVEEIYKGTAEACPGLDSKTIKLIFRNSDDIIGFHASLLTQLKESALSVYTPKGRRSPVQIPESGRDADSVTLVSMHSGGTTQKSEIGDEKDRQTALGPVFSRNIERLKTVHEAYLKSSDLSTKRLLQIQEDDTVNLWLKECNEAAKDLTTAWNLDSLLIKPMQRITKYPDILTHLLKYTPADHPDREALVIAKADVMTAIEDINKTKKNFELVGQIVGRKRKESDVRAGIARAFGKRVDKLQAPSKAADDDEFARLHERFQDDYLRLQVVLRDVEYYTRNVATYVHEFLQYLSSMELVMRLQPSRDYAHLESKWVQFNVSMRDIEKIALEKHLSDVRKHVIEPFEQVIRCYGNPTLALKKRAKRRLDYDKHVQLKANGKKVDKSLTELVEQYEALNDTLKKELPKLSALTAKVGNICLGKFVSIQAAWYLVWKEKVKAPLQDLGHVPELSEIVTTFQREFQLQEERASAIGILNPTLRGRTSQSTTDDTSSTLSKTRSRPENLLPSRGRGLSINSDHVPSLPTPDFAKRNSGQFSLSPSSPGHYYRDYYSGINGHTRGISGSPITPEPSSATRPTMGLARPSTGRSFESTSIPRQSSESTANATTLNWRDSNSTYNSNYPSTEARRLSGLFHSALPLPDGPEESTRSSRASSSERPGNNGYRILWLAASLFEFNIETTKHEAGYPYLTYQAGEIFDVIAEKGELWLAKNQDDPQNCVGWIWSKHFAKLADS</sequence>
<feature type="compositionally biased region" description="Polar residues" evidence="3">
    <location>
        <begin position="485"/>
        <end position="513"/>
    </location>
</feature>
<dbReference type="Proteomes" id="UP001321760">
    <property type="component" value="Unassembled WGS sequence"/>
</dbReference>
<organism evidence="5 6">
    <name type="scientific">Podospora aff. communis PSN243</name>
    <dbReference type="NCBI Taxonomy" id="3040156"/>
    <lineage>
        <taxon>Eukaryota</taxon>
        <taxon>Fungi</taxon>
        <taxon>Dikarya</taxon>
        <taxon>Ascomycota</taxon>
        <taxon>Pezizomycotina</taxon>
        <taxon>Sordariomycetes</taxon>
        <taxon>Sordariomycetidae</taxon>
        <taxon>Sordariales</taxon>
        <taxon>Podosporaceae</taxon>
        <taxon>Podospora</taxon>
    </lineage>
</organism>
<dbReference type="Pfam" id="PF00621">
    <property type="entry name" value="RhoGEF"/>
    <property type="match status" value="1"/>
</dbReference>
<dbReference type="Gene3D" id="1.20.1270.60">
    <property type="entry name" value="Arfaptin homology (AH) domain/BAR domain"/>
    <property type="match status" value="1"/>
</dbReference>
<gene>
    <name evidence="5" type="ORF">QBC34DRAFT_299463</name>
</gene>
<protein>
    <recommendedName>
        <fullName evidence="4">DH domain-containing protein</fullName>
    </recommendedName>
</protein>
<feature type="compositionally biased region" description="Polar residues" evidence="3">
    <location>
        <begin position="1849"/>
        <end position="1876"/>
    </location>
</feature>
<proteinExistence type="predicted"/>
<feature type="region of interest" description="Disordered" evidence="3">
    <location>
        <begin position="1000"/>
        <end position="1021"/>
    </location>
</feature>
<dbReference type="SUPFAM" id="SSF48065">
    <property type="entry name" value="DBL homology domain (DH-domain)"/>
    <property type="match status" value="1"/>
</dbReference>
<reference evidence="5" key="2">
    <citation type="submission" date="2023-05" db="EMBL/GenBank/DDBJ databases">
        <authorList>
            <consortium name="Lawrence Berkeley National Laboratory"/>
            <person name="Steindorff A."/>
            <person name="Hensen N."/>
            <person name="Bonometti L."/>
            <person name="Westerberg I."/>
            <person name="Brannstrom I.O."/>
            <person name="Guillou S."/>
            <person name="Cros-Aarteil S."/>
            <person name="Calhoun S."/>
            <person name="Haridas S."/>
            <person name="Kuo A."/>
            <person name="Mondo S."/>
            <person name="Pangilinan J."/>
            <person name="Riley R."/>
            <person name="Labutti K."/>
            <person name="Andreopoulos B."/>
            <person name="Lipzen A."/>
            <person name="Chen C."/>
            <person name="Yanf M."/>
            <person name="Daum C."/>
            <person name="Ng V."/>
            <person name="Clum A."/>
            <person name="Ohm R."/>
            <person name="Martin F."/>
            <person name="Silar P."/>
            <person name="Natvig D."/>
            <person name="Lalanne C."/>
            <person name="Gautier V."/>
            <person name="Ament-Velasquez S.L."/>
            <person name="Kruys A."/>
            <person name="Hutchinson M.I."/>
            <person name="Powell A.J."/>
            <person name="Barry K."/>
            <person name="Miller A.N."/>
            <person name="Grigoriev I.V."/>
            <person name="Debuchy R."/>
            <person name="Gladieux P."/>
            <person name="Thoren M.H."/>
            <person name="Johannesson H."/>
        </authorList>
    </citation>
    <scope>NUCLEOTIDE SEQUENCE</scope>
    <source>
        <strain evidence="5">PSN243</strain>
    </source>
</reference>
<dbReference type="Gene3D" id="1.20.900.10">
    <property type="entry name" value="Dbl homology (DH) domain"/>
    <property type="match status" value="1"/>
</dbReference>
<evidence type="ECO:0000256" key="2">
    <source>
        <dbReference type="SAM" id="Coils"/>
    </source>
</evidence>
<feature type="compositionally biased region" description="Basic and acidic residues" evidence="3">
    <location>
        <begin position="396"/>
        <end position="405"/>
    </location>
</feature>
<dbReference type="InterPro" id="IPR051492">
    <property type="entry name" value="Dynamin-Rho_GEF"/>
</dbReference>
<feature type="region of interest" description="Disordered" evidence="3">
    <location>
        <begin position="1"/>
        <end position="94"/>
    </location>
</feature>
<evidence type="ECO:0000259" key="4">
    <source>
        <dbReference type="PROSITE" id="PS50010"/>
    </source>
</evidence>
<dbReference type="InterPro" id="IPR004148">
    <property type="entry name" value="BAR_dom"/>
</dbReference>
<evidence type="ECO:0000256" key="1">
    <source>
        <dbReference type="ARBA" id="ARBA00022658"/>
    </source>
</evidence>
<feature type="compositionally biased region" description="Polar residues" evidence="3">
    <location>
        <begin position="863"/>
        <end position="881"/>
    </location>
</feature>
<evidence type="ECO:0000313" key="6">
    <source>
        <dbReference type="Proteomes" id="UP001321760"/>
    </source>
</evidence>
<feature type="region of interest" description="Disordered" evidence="3">
    <location>
        <begin position="1052"/>
        <end position="1239"/>
    </location>
</feature>
<feature type="region of interest" description="Disordered" evidence="3">
    <location>
        <begin position="1739"/>
        <end position="1806"/>
    </location>
</feature>
<feature type="compositionally biased region" description="Low complexity" evidence="3">
    <location>
        <begin position="467"/>
        <end position="476"/>
    </location>
</feature>
<feature type="compositionally biased region" description="Polar residues" evidence="3">
    <location>
        <begin position="445"/>
        <end position="458"/>
    </location>
</feature>
<dbReference type="SMART" id="SM00325">
    <property type="entry name" value="RhoGEF"/>
    <property type="match status" value="1"/>
</dbReference>
<feature type="compositionally biased region" description="Polar residues" evidence="3">
    <location>
        <begin position="521"/>
        <end position="530"/>
    </location>
</feature>
<feature type="compositionally biased region" description="Basic and acidic residues" evidence="3">
    <location>
        <begin position="1067"/>
        <end position="1079"/>
    </location>
</feature>
<feature type="compositionally biased region" description="Polar residues" evidence="3">
    <location>
        <begin position="151"/>
        <end position="166"/>
    </location>
</feature>
<feature type="compositionally biased region" description="Low complexity" evidence="3">
    <location>
        <begin position="203"/>
        <end position="217"/>
    </location>
</feature>
<dbReference type="PANTHER" id="PTHR22834:SF20">
    <property type="entry name" value="SH3 DOMAIN-CONTAINING PROTEIN"/>
    <property type="match status" value="1"/>
</dbReference>
<feature type="compositionally biased region" description="Polar residues" evidence="3">
    <location>
        <begin position="228"/>
        <end position="238"/>
    </location>
</feature>
<feature type="region of interest" description="Disordered" evidence="3">
    <location>
        <begin position="848"/>
        <end position="899"/>
    </location>
</feature>
<feature type="region of interest" description="Disordered" evidence="3">
    <location>
        <begin position="151"/>
        <end position="355"/>
    </location>
</feature>
<feature type="region of interest" description="Disordered" evidence="3">
    <location>
        <begin position="697"/>
        <end position="772"/>
    </location>
</feature>
<feature type="compositionally biased region" description="Polar residues" evidence="3">
    <location>
        <begin position="1796"/>
        <end position="1806"/>
    </location>
</feature>
<dbReference type="CDD" id="cd00160">
    <property type="entry name" value="RhoGEF"/>
    <property type="match status" value="1"/>
</dbReference>
<feature type="compositionally biased region" description="Low complexity" evidence="3">
    <location>
        <begin position="1182"/>
        <end position="1201"/>
    </location>
</feature>
<dbReference type="GO" id="GO:0005085">
    <property type="term" value="F:guanyl-nucleotide exchange factor activity"/>
    <property type="evidence" value="ECO:0007669"/>
    <property type="project" value="UniProtKB-KW"/>
</dbReference>
<feature type="coiled-coil region" evidence="2">
    <location>
        <begin position="1648"/>
        <end position="1675"/>
    </location>
</feature>
<reference evidence="5" key="1">
    <citation type="journal article" date="2023" name="Mol. Phylogenet. Evol.">
        <title>Genome-scale phylogeny and comparative genomics of the fungal order Sordariales.</title>
        <authorList>
            <person name="Hensen N."/>
            <person name="Bonometti L."/>
            <person name="Westerberg I."/>
            <person name="Brannstrom I.O."/>
            <person name="Guillou S."/>
            <person name="Cros-Aarteil S."/>
            <person name="Calhoun S."/>
            <person name="Haridas S."/>
            <person name="Kuo A."/>
            <person name="Mondo S."/>
            <person name="Pangilinan J."/>
            <person name="Riley R."/>
            <person name="LaButti K."/>
            <person name="Andreopoulos B."/>
            <person name="Lipzen A."/>
            <person name="Chen C."/>
            <person name="Yan M."/>
            <person name="Daum C."/>
            <person name="Ng V."/>
            <person name="Clum A."/>
            <person name="Steindorff A."/>
            <person name="Ohm R.A."/>
            <person name="Martin F."/>
            <person name="Silar P."/>
            <person name="Natvig D.O."/>
            <person name="Lalanne C."/>
            <person name="Gautier V."/>
            <person name="Ament-Velasquez S.L."/>
            <person name="Kruys A."/>
            <person name="Hutchinson M.I."/>
            <person name="Powell A.J."/>
            <person name="Barry K."/>
            <person name="Miller A.N."/>
            <person name="Grigoriev I.V."/>
            <person name="Debuchy R."/>
            <person name="Gladieux P."/>
            <person name="Hiltunen Thoren M."/>
            <person name="Johannesson H."/>
        </authorList>
    </citation>
    <scope>NUCLEOTIDE SEQUENCE</scope>
    <source>
        <strain evidence="5">PSN243</strain>
    </source>
</reference>
<comment type="caution">
    <text evidence="5">The sequence shown here is derived from an EMBL/GenBank/DDBJ whole genome shotgun (WGS) entry which is preliminary data.</text>
</comment>
<feature type="compositionally biased region" description="Low complexity" evidence="3">
    <location>
        <begin position="52"/>
        <end position="76"/>
    </location>
</feature>
<dbReference type="SUPFAM" id="SSF103657">
    <property type="entry name" value="BAR/IMD domain-like"/>
    <property type="match status" value="1"/>
</dbReference>
<dbReference type="InterPro" id="IPR035899">
    <property type="entry name" value="DBL_dom_sf"/>
</dbReference>
<feature type="region of interest" description="Disordered" evidence="3">
    <location>
        <begin position="1822"/>
        <end position="1885"/>
    </location>
</feature>
<dbReference type="InterPro" id="IPR027267">
    <property type="entry name" value="AH/BAR_dom_sf"/>
</dbReference>
<keyword evidence="6" id="KW-1185">Reference proteome</keyword>
<feature type="compositionally biased region" description="Acidic residues" evidence="3">
    <location>
        <begin position="848"/>
        <end position="860"/>
    </location>
</feature>
<feature type="domain" description="DH" evidence="4">
    <location>
        <begin position="1245"/>
        <end position="1472"/>
    </location>
</feature>
<dbReference type="CDD" id="cd07589">
    <property type="entry name" value="BAR_DNMBP"/>
    <property type="match status" value="1"/>
</dbReference>
<evidence type="ECO:0000256" key="3">
    <source>
        <dbReference type="SAM" id="MobiDB-lite"/>
    </source>
</evidence>
<dbReference type="GO" id="GO:0032955">
    <property type="term" value="P:regulation of division septum assembly"/>
    <property type="evidence" value="ECO:0007669"/>
    <property type="project" value="TreeGrafter"/>
</dbReference>
<keyword evidence="2" id="KW-0175">Coiled coil</keyword>
<keyword evidence="1" id="KW-0344">Guanine-nucleotide releasing factor</keyword>
<evidence type="ECO:0000313" key="5">
    <source>
        <dbReference type="EMBL" id="KAK4449238.1"/>
    </source>
</evidence>
<feature type="compositionally biased region" description="Polar residues" evidence="3">
    <location>
        <begin position="729"/>
        <end position="751"/>
    </location>
</feature>
<accession>A0AAV9GLY7</accession>
<feature type="compositionally biased region" description="Low complexity" evidence="3">
    <location>
        <begin position="1744"/>
        <end position="1761"/>
    </location>
</feature>
<dbReference type="GO" id="GO:0005737">
    <property type="term" value="C:cytoplasm"/>
    <property type="evidence" value="ECO:0007669"/>
    <property type="project" value="InterPro"/>
</dbReference>